<protein>
    <submittedName>
        <fullName evidence="2">Uncharacterized protein</fullName>
    </submittedName>
</protein>
<keyword evidence="3" id="KW-1185">Reference proteome</keyword>
<organism evidence="2 3">
    <name type="scientific">Chionoecetes opilio</name>
    <name type="common">Atlantic snow crab</name>
    <name type="synonym">Cancer opilio</name>
    <dbReference type="NCBI Taxonomy" id="41210"/>
    <lineage>
        <taxon>Eukaryota</taxon>
        <taxon>Metazoa</taxon>
        <taxon>Ecdysozoa</taxon>
        <taxon>Arthropoda</taxon>
        <taxon>Crustacea</taxon>
        <taxon>Multicrustacea</taxon>
        <taxon>Malacostraca</taxon>
        <taxon>Eumalacostraca</taxon>
        <taxon>Eucarida</taxon>
        <taxon>Decapoda</taxon>
        <taxon>Pleocyemata</taxon>
        <taxon>Brachyura</taxon>
        <taxon>Eubrachyura</taxon>
        <taxon>Majoidea</taxon>
        <taxon>Majidae</taxon>
        <taxon>Chionoecetes</taxon>
    </lineage>
</organism>
<evidence type="ECO:0000256" key="1">
    <source>
        <dbReference type="SAM" id="MobiDB-lite"/>
    </source>
</evidence>
<dbReference type="EMBL" id="JACEEZ010023788">
    <property type="protein sequence ID" value="KAG0710888.1"/>
    <property type="molecule type" value="Genomic_DNA"/>
</dbReference>
<proteinExistence type="predicted"/>
<dbReference type="AlphaFoldDB" id="A0A8J4XNH4"/>
<sequence>MGPFPSWKVGWRGVASAVAEAPEGGSQSVLPAAPLHELVREKAFYCRGPSWALNRRLKPIKGTGGFITKPPGPANPDELPPPPPEKGGQNFLGVAVFSTPAPARD</sequence>
<feature type="compositionally biased region" description="Pro residues" evidence="1">
    <location>
        <begin position="70"/>
        <end position="85"/>
    </location>
</feature>
<evidence type="ECO:0000313" key="3">
    <source>
        <dbReference type="Proteomes" id="UP000770661"/>
    </source>
</evidence>
<name>A0A8J4XNH4_CHIOP</name>
<accession>A0A8J4XNH4</accession>
<reference evidence="2" key="1">
    <citation type="submission" date="2020-07" db="EMBL/GenBank/DDBJ databases">
        <title>The High-quality genome of the commercially important snow crab, Chionoecetes opilio.</title>
        <authorList>
            <person name="Jeong J.-H."/>
            <person name="Ryu S."/>
        </authorList>
    </citation>
    <scope>NUCLEOTIDE SEQUENCE</scope>
    <source>
        <strain evidence="2">MADBK_172401_WGS</strain>
        <tissue evidence="2">Digestive gland</tissue>
    </source>
</reference>
<comment type="caution">
    <text evidence="2">The sequence shown here is derived from an EMBL/GenBank/DDBJ whole genome shotgun (WGS) entry which is preliminary data.</text>
</comment>
<dbReference type="Proteomes" id="UP000770661">
    <property type="component" value="Unassembled WGS sequence"/>
</dbReference>
<gene>
    <name evidence="2" type="ORF">GWK47_021853</name>
</gene>
<evidence type="ECO:0000313" key="2">
    <source>
        <dbReference type="EMBL" id="KAG0710888.1"/>
    </source>
</evidence>
<feature type="region of interest" description="Disordered" evidence="1">
    <location>
        <begin position="62"/>
        <end position="90"/>
    </location>
</feature>